<reference evidence="1" key="1">
    <citation type="submission" date="2018-05" db="EMBL/GenBank/DDBJ databases">
        <authorList>
            <person name="Lanie J.A."/>
            <person name="Ng W.-L."/>
            <person name="Kazmierczak K.M."/>
            <person name="Andrzejewski T.M."/>
            <person name="Davidsen T.M."/>
            <person name="Wayne K.J."/>
            <person name="Tettelin H."/>
            <person name="Glass J.I."/>
            <person name="Rusch D."/>
            <person name="Podicherti R."/>
            <person name="Tsui H.-C.T."/>
            <person name="Winkler M.E."/>
        </authorList>
    </citation>
    <scope>NUCLEOTIDE SEQUENCE</scope>
</reference>
<sequence>MPTNRADGRWIVRFLSDLAHLTDLPEPNQTEG</sequence>
<evidence type="ECO:0000313" key="1">
    <source>
        <dbReference type="EMBL" id="SVC20954.1"/>
    </source>
</evidence>
<name>A0A382K7M6_9ZZZZ</name>
<proteinExistence type="predicted"/>
<gene>
    <name evidence="1" type="ORF">METZ01_LOCUS273808</name>
</gene>
<protein>
    <submittedName>
        <fullName evidence="1">Uncharacterized protein</fullName>
    </submittedName>
</protein>
<accession>A0A382K7M6</accession>
<organism evidence="1">
    <name type="scientific">marine metagenome</name>
    <dbReference type="NCBI Taxonomy" id="408172"/>
    <lineage>
        <taxon>unclassified sequences</taxon>
        <taxon>metagenomes</taxon>
        <taxon>ecological metagenomes</taxon>
    </lineage>
</organism>
<dbReference type="EMBL" id="UINC01079189">
    <property type="protein sequence ID" value="SVC20954.1"/>
    <property type="molecule type" value="Genomic_DNA"/>
</dbReference>
<dbReference type="AlphaFoldDB" id="A0A382K7M6"/>